<feature type="domain" description="DUF305" evidence="2">
    <location>
        <begin position="44"/>
        <end position="198"/>
    </location>
</feature>
<proteinExistence type="predicted"/>
<accession>A0A5C4VPF2</accession>
<protein>
    <submittedName>
        <fullName evidence="3">DUF305 domain-containing protein</fullName>
    </submittedName>
</protein>
<dbReference type="Pfam" id="PF03713">
    <property type="entry name" value="DUF305"/>
    <property type="match status" value="1"/>
</dbReference>
<dbReference type="InterPro" id="IPR012347">
    <property type="entry name" value="Ferritin-like"/>
</dbReference>
<feature type="chain" id="PRO_5038904565" evidence="1">
    <location>
        <begin position="19"/>
        <end position="200"/>
    </location>
</feature>
<evidence type="ECO:0000313" key="4">
    <source>
        <dbReference type="Proteomes" id="UP000313231"/>
    </source>
</evidence>
<evidence type="ECO:0000259" key="2">
    <source>
        <dbReference type="Pfam" id="PF03713"/>
    </source>
</evidence>
<evidence type="ECO:0000313" key="3">
    <source>
        <dbReference type="EMBL" id="TNM37661.1"/>
    </source>
</evidence>
<gene>
    <name evidence="3" type="ORF">FHP29_17905</name>
</gene>
<organism evidence="3 4">
    <name type="scientific">Nocardioides albidus</name>
    <dbReference type="NCBI Taxonomy" id="1517589"/>
    <lineage>
        <taxon>Bacteria</taxon>
        <taxon>Bacillati</taxon>
        <taxon>Actinomycetota</taxon>
        <taxon>Actinomycetes</taxon>
        <taxon>Propionibacteriales</taxon>
        <taxon>Nocardioidaceae</taxon>
        <taxon>Nocardioides</taxon>
    </lineage>
</organism>
<comment type="caution">
    <text evidence="3">The sequence shown here is derived from an EMBL/GenBank/DDBJ whole genome shotgun (WGS) entry which is preliminary data.</text>
</comment>
<dbReference type="EMBL" id="VDMP01000026">
    <property type="protein sequence ID" value="TNM37661.1"/>
    <property type="molecule type" value="Genomic_DNA"/>
</dbReference>
<dbReference type="PANTHER" id="PTHR36933">
    <property type="entry name" value="SLL0788 PROTEIN"/>
    <property type="match status" value="1"/>
</dbReference>
<dbReference type="RefSeq" id="WP_139624207.1">
    <property type="nucleotide sequence ID" value="NZ_VDMP01000026.1"/>
</dbReference>
<sequence length="200" mass="21813">MRKTLTAALLAASLLTLAACGNDGGHDGHNGSNIPVSEEFNQADVDFATDMIQHHAQALSMVDLTDGRDLSPELAALAEQIRMAQGPEIETMVDWLNEWDQPVPETMRDHANAHGDGEMEMDSDMPGMMSQEQMDDLEAASGTEFEQMFLTMMIEHHEGAIEMAKTEQADGEHPDAIALAEEIEKSQTAEITTMNELLGS</sequence>
<dbReference type="Gene3D" id="1.20.1260.10">
    <property type="match status" value="1"/>
</dbReference>
<keyword evidence="1" id="KW-0732">Signal</keyword>
<dbReference type="PANTHER" id="PTHR36933:SF1">
    <property type="entry name" value="SLL0788 PROTEIN"/>
    <property type="match status" value="1"/>
</dbReference>
<reference evidence="3 4" key="1">
    <citation type="journal article" date="2016" name="Int. J. Syst. Evol. Microbiol.">
        <title>Nocardioides albidus sp. nov., an actinobacterium isolated from garden soil.</title>
        <authorList>
            <person name="Singh H."/>
            <person name="Du J."/>
            <person name="Trinh H."/>
            <person name="Won K."/>
            <person name="Yang J.E."/>
            <person name="Yin C."/>
            <person name="Kook M."/>
            <person name="Yi T.H."/>
        </authorList>
    </citation>
    <scope>NUCLEOTIDE SEQUENCE [LARGE SCALE GENOMIC DNA]</scope>
    <source>
        <strain evidence="3 4">CCTCC AB 2015297</strain>
    </source>
</reference>
<keyword evidence="4" id="KW-1185">Reference proteome</keyword>
<dbReference type="Proteomes" id="UP000313231">
    <property type="component" value="Unassembled WGS sequence"/>
</dbReference>
<dbReference type="InterPro" id="IPR005183">
    <property type="entry name" value="DUF305_CopM-like"/>
</dbReference>
<feature type="signal peptide" evidence="1">
    <location>
        <begin position="1"/>
        <end position="18"/>
    </location>
</feature>
<dbReference type="OrthoDB" id="26872at2"/>
<dbReference type="PROSITE" id="PS51257">
    <property type="entry name" value="PROKAR_LIPOPROTEIN"/>
    <property type="match status" value="1"/>
</dbReference>
<dbReference type="AlphaFoldDB" id="A0A5C4VPF2"/>
<name>A0A5C4VPF2_9ACTN</name>
<evidence type="ECO:0000256" key="1">
    <source>
        <dbReference type="SAM" id="SignalP"/>
    </source>
</evidence>